<dbReference type="AlphaFoldDB" id="A0A1I7A0S8"/>
<sequence>MEFHGTTAYSCSPSFLLSKLKSMKLKLFVGLFLFLNFIVLPFPYWTFNLREGLFYPVIAPLLQFLANSFNIAYNPQFLSDGKLQYLSLSLVFVFSIIIGLLLLKSKLHKEKIIGFLYKANLLVLSFFMIKYGLDKIIGGQFDIVEGNLLHKELKDFSKDLLLWSTLQSSALFNHVTGAIELLGGLFLLNKDLRKLGILLSLLSMSFVVLLNFSFDINVKLLSLYLLAQSIYALSPYFNHLKKVLLPTAEIVFIYKEEAPHQLNKWLVSFFMIFVISEGAVQHFVNDNTPKSWAKSYVIKGDKNHFIHLHSDAFLIEEKDGDFTSRSFHILSIDASYINFRTEETYHKILKRDQNSFWIKEDDTLKLEKIDFSSSPYLQDDFHWFTEESLGVK</sequence>
<dbReference type="Proteomes" id="UP000236454">
    <property type="component" value="Unassembled WGS sequence"/>
</dbReference>
<evidence type="ECO:0000256" key="1">
    <source>
        <dbReference type="SAM" id="Phobius"/>
    </source>
</evidence>
<evidence type="ECO:0000313" key="3">
    <source>
        <dbReference type="Proteomes" id="UP000236454"/>
    </source>
</evidence>
<feature type="transmembrane region" description="Helical" evidence="1">
    <location>
        <begin position="195"/>
        <end position="214"/>
    </location>
</feature>
<evidence type="ECO:0000313" key="2">
    <source>
        <dbReference type="EMBL" id="SFT68501.1"/>
    </source>
</evidence>
<keyword evidence="1" id="KW-0472">Membrane</keyword>
<proteinExistence type="predicted"/>
<organism evidence="2 3">
    <name type="scientific">Lishizhenia tianjinensis</name>
    <dbReference type="NCBI Taxonomy" id="477690"/>
    <lineage>
        <taxon>Bacteria</taxon>
        <taxon>Pseudomonadati</taxon>
        <taxon>Bacteroidota</taxon>
        <taxon>Flavobacteriia</taxon>
        <taxon>Flavobacteriales</taxon>
        <taxon>Crocinitomicaceae</taxon>
        <taxon>Lishizhenia</taxon>
    </lineage>
</organism>
<feature type="transmembrane region" description="Helical" evidence="1">
    <location>
        <begin position="85"/>
        <end position="103"/>
    </location>
</feature>
<name>A0A1I7A0S8_9FLAO</name>
<feature type="transmembrane region" description="Helical" evidence="1">
    <location>
        <begin position="170"/>
        <end position="188"/>
    </location>
</feature>
<feature type="transmembrane region" description="Helical" evidence="1">
    <location>
        <begin position="115"/>
        <end position="133"/>
    </location>
</feature>
<feature type="transmembrane region" description="Helical" evidence="1">
    <location>
        <begin position="27"/>
        <end position="46"/>
    </location>
</feature>
<keyword evidence="1" id="KW-0812">Transmembrane</keyword>
<keyword evidence="1" id="KW-1133">Transmembrane helix</keyword>
<gene>
    <name evidence="2" type="ORF">SAMN05216474_1794</name>
</gene>
<reference evidence="2 3" key="1">
    <citation type="submission" date="2016-10" db="EMBL/GenBank/DDBJ databases">
        <authorList>
            <person name="de Groot N.N."/>
        </authorList>
    </citation>
    <scope>NUCLEOTIDE SEQUENCE [LARGE SCALE GENOMIC DNA]</scope>
    <source>
        <strain evidence="2 3">CGMCC 1.7005</strain>
    </source>
</reference>
<protein>
    <recommendedName>
        <fullName evidence="4">DoxX protein</fullName>
    </recommendedName>
</protein>
<dbReference type="STRING" id="477690.SAMN05216474_1794"/>
<evidence type="ECO:0008006" key="4">
    <source>
        <dbReference type="Google" id="ProtNLM"/>
    </source>
</evidence>
<keyword evidence="3" id="KW-1185">Reference proteome</keyword>
<accession>A0A1I7A0S8</accession>
<dbReference type="EMBL" id="FPAS01000002">
    <property type="protein sequence ID" value="SFT68501.1"/>
    <property type="molecule type" value="Genomic_DNA"/>
</dbReference>